<sequence length="236" mass="26676">MIKLKFVNGNVLVYDLENWMVLRKQYRIVGNLIGTTNTVPALPTKLLPEESLLLLENGLAELCKSDSHLVDKAANVDFEQSLLEAQQVEYRQARKAQLEIFIDEIVKKRRILGDTKSKEEILKEEIDKSSTVSKENMLWPIALTHPSDKLIPVPQEALLELTNPLKTAVYKDLWKKGYFITSGEKFGVKCCKSDTPFTPVELVAFGRLGVSVKKRAVLASMLNGEINYLTINWIDA</sequence>
<keyword evidence="4" id="KW-0456">Lyase</keyword>
<dbReference type="GO" id="GO:0005634">
    <property type="term" value="C:nucleus"/>
    <property type="evidence" value="ECO:0007669"/>
    <property type="project" value="UniProtKB-ARBA"/>
</dbReference>
<dbReference type="Gene3D" id="3.40.1350.10">
    <property type="match status" value="1"/>
</dbReference>
<keyword evidence="8" id="KW-1185">Reference proteome</keyword>
<evidence type="ECO:0000256" key="1">
    <source>
        <dbReference type="ARBA" id="ARBA00008078"/>
    </source>
</evidence>
<feature type="domain" description="TSEN34 N-terminal" evidence="6">
    <location>
        <begin position="2"/>
        <end position="64"/>
    </location>
</feature>
<dbReference type="InterPro" id="IPR036167">
    <property type="entry name" value="tRNA_intron_Endo_cat-like_sf"/>
</dbReference>
<dbReference type="AlphaFoldDB" id="A0ABD1EHA7"/>
<dbReference type="InterPro" id="IPR006677">
    <property type="entry name" value="tRNA_intron_Endonuc_cat-like"/>
</dbReference>
<dbReference type="Pfam" id="PF26577">
    <property type="entry name" value="TSEN34_N"/>
    <property type="match status" value="1"/>
</dbReference>
<evidence type="ECO:0000256" key="3">
    <source>
        <dbReference type="ARBA" id="ARBA00022694"/>
    </source>
</evidence>
<evidence type="ECO:0000259" key="6">
    <source>
        <dbReference type="Pfam" id="PF26577"/>
    </source>
</evidence>
<dbReference type="PANTHER" id="PTHR13070">
    <property type="entry name" value="TRNA-SPLICING ENDONUCLEASE SUBUNIT SEN34-RELATED"/>
    <property type="match status" value="1"/>
</dbReference>
<dbReference type="SUPFAM" id="SSF53032">
    <property type="entry name" value="tRNA-intron endonuclease catalytic domain-like"/>
    <property type="match status" value="1"/>
</dbReference>
<dbReference type="PANTHER" id="PTHR13070:SF0">
    <property type="entry name" value="TRNA-SPLICING ENDONUCLEASE SUBUNIT SEN34"/>
    <property type="match status" value="1"/>
</dbReference>
<proteinExistence type="inferred from homology"/>
<evidence type="ECO:0000256" key="4">
    <source>
        <dbReference type="ARBA" id="ARBA00023239"/>
    </source>
</evidence>
<keyword evidence="3" id="KW-0819">tRNA processing</keyword>
<reference evidence="7 8" key="1">
    <citation type="submission" date="2024-05" db="EMBL/GenBank/DDBJ databases">
        <title>Genetic variation in Jamaican populations of the coffee berry borer (Hypothenemus hampei).</title>
        <authorList>
            <person name="Errbii M."/>
            <person name="Myrie A."/>
        </authorList>
    </citation>
    <scope>NUCLEOTIDE SEQUENCE [LARGE SCALE GENOMIC DNA]</scope>
    <source>
        <strain evidence="7">JA-Hopewell-2020-01-JO</strain>
        <tissue evidence="7">Whole body</tissue>
    </source>
</reference>
<dbReference type="InterPro" id="IPR011856">
    <property type="entry name" value="tRNA_endonuc-like_dom_sf"/>
</dbReference>
<dbReference type="EC" id="4.6.1.16" evidence="2"/>
<dbReference type="CDD" id="cd22363">
    <property type="entry name" value="tRNA-intron_lyase_C"/>
    <property type="match status" value="1"/>
</dbReference>
<comment type="similarity">
    <text evidence="1">Belongs to the tRNA-intron endonuclease family.</text>
</comment>
<evidence type="ECO:0000313" key="7">
    <source>
        <dbReference type="EMBL" id="KAL1494085.1"/>
    </source>
</evidence>
<organism evidence="7 8">
    <name type="scientific">Hypothenemus hampei</name>
    <name type="common">Coffee berry borer</name>
    <dbReference type="NCBI Taxonomy" id="57062"/>
    <lineage>
        <taxon>Eukaryota</taxon>
        <taxon>Metazoa</taxon>
        <taxon>Ecdysozoa</taxon>
        <taxon>Arthropoda</taxon>
        <taxon>Hexapoda</taxon>
        <taxon>Insecta</taxon>
        <taxon>Pterygota</taxon>
        <taxon>Neoptera</taxon>
        <taxon>Endopterygota</taxon>
        <taxon>Coleoptera</taxon>
        <taxon>Polyphaga</taxon>
        <taxon>Cucujiformia</taxon>
        <taxon>Curculionidae</taxon>
        <taxon>Scolytinae</taxon>
        <taxon>Hypothenemus</taxon>
    </lineage>
</organism>
<dbReference type="GO" id="GO:0000213">
    <property type="term" value="F:tRNA-intron lyase activity"/>
    <property type="evidence" value="ECO:0007669"/>
    <property type="project" value="UniProtKB-EC"/>
</dbReference>
<name>A0ABD1EHA7_HYPHA</name>
<dbReference type="Proteomes" id="UP001566132">
    <property type="component" value="Unassembled WGS sequence"/>
</dbReference>
<dbReference type="EMBL" id="JBDJPC010000007">
    <property type="protein sequence ID" value="KAL1494085.1"/>
    <property type="molecule type" value="Genomic_DNA"/>
</dbReference>
<dbReference type="InterPro" id="IPR059049">
    <property type="entry name" value="TSEN34_N"/>
</dbReference>
<dbReference type="GO" id="GO:0008033">
    <property type="term" value="P:tRNA processing"/>
    <property type="evidence" value="ECO:0007669"/>
    <property type="project" value="UniProtKB-KW"/>
</dbReference>
<evidence type="ECO:0000313" key="8">
    <source>
        <dbReference type="Proteomes" id="UP001566132"/>
    </source>
</evidence>
<accession>A0ABD1EHA7</accession>
<gene>
    <name evidence="7" type="ORF">ABEB36_009738</name>
</gene>
<protein>
    <recommendedName>
        <fullName evidence="2">tRNA-intron lyase</fullName>
        <ecNumber evidence="2">4.6.1.16</ecNumber>
    </recommendedName>
</protein>
<comment type="catalytic activity">
    <reaction evidence="5">
        <text>pretRNA = a 3'-half-tRNA molecule with a 5'-OH end + a 5'-half-tRNA molecule with a 2',3'-cyclic phosphate end + an intron with a 2',3'-cyclic phosphate and a 5'-hydroxyl terminus.</text>
        <dbReference type="EC" id="4.6.1.16"/>
    </reaction>
</comment>
<comment type="caution">
    <text evidence="7">The sequence shown here is derived from an EMBL/GenBank/DDBJ whole genome shotgun (WGS) entry which is preliminary data.</text>
</comment>
<evidence type="ECO:0000256" key="2">
    <source>
        <dbReference type="ARBA" id="ARBA00012573"/>
    </source>
</evidence>
<evidence type="ECO:0000256" key="5">
    <source>
        <dbReference type="ARBA" id="ARBA00034031"/>
    </source>
</evidence>